<protein>
    <submittedName>
        <fullName evidence="1">3-oxoacyl-ACP synthase</fullName>
    </submittedName>
</protein>
<dbReference type="KEGG" id="clk:CGC53_04665"/>
<dbReference type="RefSeq" id="WP_095913659.1">
    <property type="nucleotide sequence ID" value="NZ_CAUUPF010000003.1"/>
</dbReference>
<evidence type="ECO:0000313" key="2">
    <source>
        <dbReference type="Proteomes" id="UP000217276"/>
    </source>
</evidence>
<sequence>MICTIRNNSITLDDAVLFEAPESSFADFAKKALKALKVEYPKFFKMDNLSKLAFLAAEVVLSPLSAEAKSRTALLFANRAASLDTDLKHQATIANPQEYYPSPAVFVYTLPNICLGEISIRHQLHTEGSFFVFDSYQQAAPFLQTYSQALLAQGVAEHVLTGWVDYLGEEYEAICQWITLT</sequence>
<dbReference type="AlphaFoldDB" id="A0A250F992"/>
<dbReference type="EMBL" id="CP022384">
    <property type="protein sequence ID" value="ATA81690.1"/>
    <property type="molecule type" value="Genomic_DNA"/>
</dbReference>
<reference evidence="2" key="1">
    <citation type="submission" date="2017-06" db="EMBL/GenBank/DDBJ databases">
        <title>Capnocytophaga spp. assemblies.</title>
        <authorList>
            <person name="Gulvik C.A."/>
        </authorList>
    </citation>
    <scope>NUCLEOTIDE SEQUENCE [LARGE SCALE GENOMIC DNA]</scope>
    <source>
        <strain evidence="2">H6253</strain>
    </source>
</reference>
<organism evidence="1 2">
    <name type="scientific">Capnocytophaga leadbetteri</name>
    <dbReference type="NCBI Taxonomy" id="327575"/>
    <lineage>
        <taxon>Bacteria</taxon>
        <taxon>Pseudomonadati</taxon>
        <taxon>Bacteroidota</taxon>
        <taxon>Flavobacteriia</taxon>
        <taxon>Flavobacteriales</taxon>
        <taxon>Flavobacteriaceae</taxon>
        <taxon>Capnocytophaga</taxon>
    </lineage>
</organism>
<evidence type="ECO:0000313" key="1">
    <source>
        <dbReference type="EMBL" id="ATA81690.1"/>
    </source>
</evidence>
<dbReference type="Proteomes" id="UP000217276">
    <property type="component" value="Chromosome"/>
</dbReference>
<gene>
    <name evidence="1" type="ORF">CGC53_04665</name>
</gene>
<proteinExistence type="predicted"/>
<name>A0A250F992_9FLAO</name>
<accession>A0A250F992</accession>
<keyword evidence="2" id="KW-1185">Reference proteome</keyword>